<feature type="domain" description="DUF6984" evidence="1">
    <location>
        <begin position="4"/>
        <end position="101"/>
    </location>
</feature>
<dbReference type="RefSeq" id="WP_131958369.1">
    <property type="nucleotide sequence ID" value="NZ_SMFL01000003.1"/>
</dbReference>
<evidence type="ECO:0000313" key="2">
    <source>
        <dbReference type="EMBL" id="TDE16836.1"/>
    </source>
</evidence>
<dbReference type="InterPro" id="IPR054253">
    <property type="entry name" value="DUF6984"/>
</dbReference>
<evidence type="ECO:0000259" key="1">
    <source>
        <dbReference type="Pfam" id="PF22480"/>
    </source>
</evidence>
<gene>
    <name evidence="2" type="ORF">E0F88_11495</name>
</gene>
<sequence length="114" mass="12923">MAEKRQIRQKEKDLIEFLLQKLNLNPDDHQVDEFVDEYEGGKMGSISLGGDADAYAGDLIQVEYVDSDQTPVVITLTKDENGRLLDLDFWKVDFSKLLEYPVPEKIIFGAASDI</sequence>
<keyword evidence="3" id="KW-1185">Reference proteome</keyword>
<proteinExistence type="predicted"/>
<comment type="caution">
    <text evidence="2">The sequence shown here is derived from an EMBL/GenBank/DDBJ whole genome shotgun (WGS) entry which is preliminary data.</text>
</comment>
<dbReference type="EMBL" id="SMFL01000003">
    <property type="protein sequence ID" value="TDE16836.1"/>
    <property type="molecule type" value="Genomic_DNA"/>
</dbReference>
<reference evidence="2 3" key="1">
    <citation type="submission" date="2019-03" db="EMBL/GenBank/DDBJ databases">
        <title>Dyadobacter AR-3-6 sp. nov., isolated from arctic soil.</title>
        <authorList>
            <person name="Chaudhary D.K."/>
        </authorList>
    </citation>
    <scope>NUCLEOTIDE SEQUENCE [LARGE SCALE GENOMIC DNA]</scope>
    <source>
        <strain evidence="2 3">AR-3-6</strain>
    </source>
</reference>
<accession>A0A4R5DR00</accession>
<evidence type="ECO:0000313" key="3">
    <source>
        <dbReference type="Proteomes" id="UP000294850"/>
    </source>
</evidence>
<protein>
    <recommendedName>
        <fullName evidence="1">DUF6984 domain-containing protein</fullName>
    </recommendedName>
</protein>
<name>A0A4R5DR00_9BACT</name>
<dbReference type="Proteomes" id="UP000294850">
    <property type="component" value="Unassembled WGS sequence"/>
</dbReference>
<organism evidence="2 3">
    <name type="scientific">Dyadobacter psychrotolerans</name>
    <dbReference type="NCBI Taxonomy" id="2541721"/>
    <lineage>
        <taxon>Bacteria</taxon>
        <taxon>Pseudomonadati</taxon>
        <taxon>Bacteroidota</taxon>
        <taxon>Cytophagia</taxon>
        <taxon>Cytophagales</taxon>
        <taxon>Spirosomataceae</taxon>
        <taxon>Dyadobacter</taxon>
    </lineage>
</organism>
<dbReference type="AlphaFoldDB" id="A0A4R5DR00"/>
<dbReference type="Pfam" id="PF22480">
    <property type="entry name" value="DUF6984"/>
    <property type="match status" value="1"/>
</dbReference>
<dbReference type="OrthoDB" id="1050330at2"/>